<dbReference type="AlphaFoldDB" id="A0A9W6N490"/>
<comment type="caution">
    <text evidence="7">The sequence shown here is derived from an EMBL/GenBank/DDBJ whole genome shotgun (WGS) entry which is preliminary data.</text>
</comment>
<keyword evidence="8" id="KW-1185">Reference proteome</keyword>
<dbReference type="InterPro" id="IPR009915">
    <property type="entry name" value="NnrU_dom"/>
</dbReference>
<name>A0A9W6N490_9HYPH</name>
<dbReference type="EMBL" id="BSFK01000010">
    <property type="protein sequence ID" value="GLK76887.1"/>
    <property type="molecule type" value="Genomic_DNA"/>
</dbReference>
<dbReference type="GO" id="GO:0016020">
    <property type="term" value="C:membrane"/>
    <property type="evidence" value="ECO:0007669"/>
    <property type="project" value="UniProtKB-SubCell"/>
</dbReference>
<accession>A0A9W6N490</accession>
<protein>
    <recommendedName>
        <fullName evidence="6">NnrU domain-containing protein</fullName>
    </recommendedName>
</protein>
<comment type="subcellular location">
    <subcellularLocation>
        <location evidence="1">Membrane</location>
        <topology evidence="1">Multi-pass membrane protein</topology>
    </subcellularLocation>
</comment>
<evidence type="ECO:0000313" key="8">
    <source>
        <dbReference type="Proteomes" id="UP001143364"/>
    </source>
</evidence>
<evidence type="ECO:0000256" key="4">
    <source>
        <dbReference type="ARBA" id="ARBA00023136"/>
    </source>
</evidence>
<proteinExistence type="predicted"/>
<feature type="domain" description="NnrU" evidence="6">
    <location>
        <begin position="4"/>
        <end position="186"/>
    </location>
</feature>
<keyword evidence="4 5" id="KW-0472">Membrane</keyword>
<evidence type="ECO:0000256" key="3">
    <source>
        <dbReference type="ARBA" id="ARBA00022989"/>
    </source>
</evidence>
<keyword evidence="3 5" id="KW-1133">Transmembrane helix</keyword>
<evidence type="ECO:0000256" key="2">
    <source>
        <dbReference type="ARBA" id="ARBA00022692"/>
    </source>
</evidence>
<feature type="transmembrane region" description="Helical" evidence="5">
    <location>
        <begin position="68"/>
        <end position="90"/>
    </location>
</feature>
<evidence type="ECO:0000256" key="5">
    <source>
        <dbReference type="SAM" id="Phobius"/>
    </source>
</evidence>
<organism evidence="7 8">
    <name type="scientific">Methylopila jiangsuensis</name>
    <dbReference type="NCBI Taxonomy" id="586230"/>
    <lineage>
        <taxon>Bacteria</taxon>
        <taxon>Pseudomonadati</taxon>
        <taxon>Pseudomonadota</taxon>
        <taxon>Alphaproteobacteria</taxon>
        <taxon>Hyphomicrobiales</taxon>
        <taxon>Methylopilaceae</taxon>
        <taxon>Methylopila</taxon>
    </lineage>
</organism>
<dbReference type="RefSeq" id="WP_271204740.1">
    <property type="nucleotide sequence ID" value="NZ_BSFK01000010.1"/>
</dbReference>
<evidence type="ECO:0000259" key="6">
    <source>
        <dbReference type="Pfam" id="PF07298"/>
    </source>
</evidence>
<keyword evidence="2 5" id="KW-0812">Transmembrane</keyword>
<feature type="transmembrane region" description="Helical" evidence="5">
    <location>
        <begin position="110"/>
        <end position="140"/>
    </location>
</feature>
<dbReference type="Proteomes" id="UP001143364">
    <property type="component" value="Unassembled WGS sequence"/>
</dbReference>
<feature type="transmembrane region" description="Helical" evidence="5">
    <location>
        <begin position="38"/>
        <end position="56"/>
    </location>
</feature>
<sequence length="190" mass="20155">MITLVAGLLLFIGAHLVTRARDGRARLIARFGEPGYKIGYSVVSALALALMIYGYGHAPYVAVWTPPAWTRHIPAALMLPAFILLVSAYVPGRIRAAAKHPMLAALKLWAFAHLAANGDLASILLFGGLLAYGVIARILIKRRERAEGRAPVAPGDARNDIVAVAIGVVLYGVFGAFLHPLLIGVPAFGS</sequence>
<gene>
    <name evidence="7" type="ORF">GCM10008171_21410</name>
</gene>
<reference evidence="7" key="2">
    <citation type="submission" date="2023-01" db="EMBL/GenBank/DDBJ databases">
        <authorList>
            <person name="Sun Q."/>
            <person name="Evtushenko L."/>
        </authorList>
    </citation>
    <scope>NUCLEOTIDE SEQUENCE</scope>
    <source>
        <strain evidence="7">VKM B-2555</strain>
    </source>
</reference>
<evidence type="ECO:0000256" key="1">
    <source>
        <dbReference type="ARBA" id="ARBA00004141"/>
    </source>
</evidence>
<evidence type="ECO:0000313" key="7">
    <source>
        <dbReference type="EMBL" id="GLK76887.1"/>
    </source>
</evidence>
<feature type="transmembrane region" description="Helical" evidence="5">
    <location>
        <begin position="161"/>
        <end position="183"/>
    </location>
</feature>
<dbReference type="Pfam" id="PF07298">
    <property type="entry name" value="NnrU"/>
    <property type="match status" value="1"/>
</dbReference>
<reference evidence="7" key="1">
    <citation type="journal article" date="2014" name="Int. J. Syst. Evol. Microbiol.">
        <title>Complete genome sequence of Corynebacterium casei LMG S-19264T (=DSM 44701T), isolated from a smear-ripened cheese.</title>
        <authorList>
            <consortium name="US DOE Joint Genome Institute (JGI-PGF)"/>
            <person name="Walter F."/>
            <person name="Albersmeier A."/>
            <person name="Kalinowski J."/>
            <person name="Ruckert C."/>
        </authorList>
    </citation>
    <scope>NUCLEOTIDE SEQUENCE</scope>
    <source>
        <strain evidence="7">VKM B-2555</strain>
    </source>
</reference>